<reference evidence="1" key="1">
    <citation type="journal article" date="2020" name="Stud. Mycol.">
        <title>101 Dothideomycetes genomes: a test case for predicting lifestyles and emergence of pathogens.</title>
        <authorList>
            <person name="Haridas S."/>
            <person name="Albert R."/>
            <person name="Binder M."/>
            <person name="Bloem J."/>
            <person name="Labutti K."/>
            <person name="Salamov A."/>
            <person name="Andreopoulos B."/>
            <person name="Baker S."/>
            <person name="Barry K."/>
            <person name="Bills G."/>
            <person name="Bluhm B."/>
            <person name="Cannon C."/>
            <person name="Castanera R."/>
            <person name="Culley D."/>
            <person name="Daum C."/>
            <person name="Ezra D."/>
            <person name="Gonzalez J."/>
            <person name="Henrissat B."/>
            <person name="Kuo A."/>
            <person name="Liang C."/>
            <person name="Lipzen A."/>
            <person name="Lutzoni F."/>
            <person name="Magnuson J."/>
            <person name="Mondo S."/>
            <person name="Nolan M."/>
            <person name="Ohm R."/>
            <person name="Pangilinan J."/>
            <person name="Park H.-J."/>
            <person name="Ramirez L."/>
            <person name="Alfaro M."/>
            <person name="Sun H."/>
            <person name="Tritt A."/>
            <person name="Yoshinaga Y."/>
            <person name="Zwiers L.-H."/>
            <person name="Turgeon B."/>
            <person name="Goodwin S."/>
            <person name="Spatafora J."/>
            <person name="Crous P."/>
            <person name="Grigoriev I."/>
        </authorList>
    </citation>
    <scope>NUCLEOTIDE SEQUENCE</scope>
    <source>
        <strain evidence="1">CBS 627.86</strain>
    </source>
</reference>
<dbReference type="EMBL" id="ML977334">
    <property type="protein sequence ID" value="KAF2111551.1"/>
    <property type="molecule type" value="Genomic_DNA"/>
</dbReference>
<name>A0A6A5YZK5_9PLEO</name>
<protein>
    <submittedName>
        <fullName evidence="1">Uncharacterized protein</fullName>
    </submittedName>
</protein>
<dbReference type="OrthoDB" id="5422479at2759"/>
<organism evidence="1 2">
    <name type="scientific">Lophiotrema nucula</name>
    <dbReference type="NCBI Taxonomy" id="690887"/>
    <lineage>
        <taxon>Eukaryota</taxon>
        <taxon>Fungi</taxon>
        <taxon>Dikarya</taxon>
        <taxon>Ascomycota</taxon>
        <taxon>Pezizomycotina</taxon>
        <taxon>Dothideomycetes</taxon>
        <taxon>Pleosporomycetidae</taxon>
        <taxon>Pleosporales</taxon>
        <taxon>Lophiotremataceae</taxon>
        <taxon>Lophiotrema</taxon>
    </lineage>
</organism>
<evidence type="ECO:0000313" key="1">
    <source>
        <dbReference type="EMBL" id="KAF2111551.1"/>
    </source>
</evidence>
<evidence type="ECO:0000313" key="2">
    <source>
        <dbReference type="Proteomes" id="UP000799770"/>
    </source>
</evidence>
<dbReference type="AlphaFoldDB" id="A0A6A5YZK5"/>
<accession>A0A6A5YZK5</accession>
<proteinExistence type="predicted"/>
<gene>
    <name evidence="1" type="ORF">BDV96DRAFT_603137</name>
</gene>
<keyword evidence="2" id="KW-1185">Reference proteome</keyword>
<sequence length="116" mass="13465">MPNDTTSHDSIIGVGYSFRDREIHFHFDSHDKAKAYQRKNYEARIPKDHPKHVQIPVADGIKYLRDSDHGLVFGFSTIDQAKAWGQHILLASEYSGKEVHIRRKWKHGSLDELLAW</sequence>
<dbReference type="Proteomes" id="UP000799770">
    <property type="component" value="Unassembled WGS sequence"/>
</dbReference>